<dbReference type="EMBL" id="LFEJ01000018">
    <property type="protein sequence ID" value="KMV33925.1"/>
    <property type="molecule type" value="Genomic_DNA"/>
</dbReference>
<proteinExistence type="predicted"/>
<accession>A0A0J8VN26</accession>
<dbReference type="RefSeq" id="WP_048888283.1">
    <property type="nucleotide sequence ID" value="NZ_LFEJ01000018.1"/>
</dbReference>
<comment type="caution">
    <text evidence="1">The sequence shown here is derived from an EMBL/GenBank/DDBJ whole genome shotgun (WGS) entry which is preliminary data.</text>
</comment>
<sequence>MASVIEELKKNWHYSTRTLEENQEAHDLSEDGLVKVSNGGSITVDGEKIVIINCEATAKFKKLVKDKKI</sequence>
<protein>
    <submittedName>
        <fullName evidence="1">Uncharacterized protein</fullName>
    </submittedName>
</protein>
<dbReference type="PATRIC" id="fig|1656095.3.peg.814"/>
<evidence type="ECO:0000313" key="1">
    <source>
        <dbReference type="EMBL" id="KMV33925.1"/>
    </source>
</evidence>
<reference evidence="1 2" key="1">
    <citation type="submission" date="2015-06" db="EMBL/GenBank/DDBJ databases">
        <title>Genome sequencing of Cronobacter sp. strain DJ34 isolated from petroleum contaminated sludge of Duliajan Oil Fields, Assam, India.</title>
        <authorList>
            <person name="Pal S."/>
            <person name="Banerjee T.D."/>
            <person name="Roy A."/>
            <person name="Sar P."/>
            <person name="Kazy S.K."/>
        </authorList>
    </citation>
    <scope>NUCLEOTIDE SEQUENCE [LARGE SCALE GENOMIC DNA]</scope>
    <source>
        <strain evidence="1 2">DJ34</strain>
    </source>
</reference>
<dbReference type="Proteomes" id="UP000037315">
    <property type="component" value="Unassembled WGS sequence"/>
</dbReference>
<gene>
    <name evidence="1" type="ORF">ACH50_14560</name>
</gene>
<organism evidence="1 2">
    <name type="scientific">Franconibacter pulveris</name>
    <dbReference type="NCBI Taxonomy" id="435910"/>
    <lineage>
        <taxon>Bacteria</taxon>
        <taxon>Pseudomonadati</taxon>
        <taxon>Pseudomonadota</taxon>
        <taxon>Gammaproteobacteria</taxon>
        <taxon>Enterobacterales</taxon>
        <taxon>Enterobacteriaceae</taxon>
        <taxon>Franconibacter</taxon>
    </lineage>
</organism>
<dbReference type="AlphaFoldDB" id="A0A0J8VN26"/>
<name>A0A0J8VN26_9ENTR</name>
<evidence type="ECO:0000313" key="2">
    <source>
        <dbReference type="Proteomes" id="UP000037315"/>
    </source>
</evidence>
<keyword evidence="2" id="KW-1185">Reference proteome</keyword>